<sequence length="101" mass="11423">MAKNRICGVQSQTELQREGAFCGLGRRTVDLQPAVLRRRAAKSELAEANARRTEEGTRKITFVVNSPSHRRHHSPDAWTVSMLRGESRWVHSRELEPEGSS</sequence>
<accession>A0A8S0T601</accession>
<dbReference type="Gramene" id="OE9A055669T1">
    <property type="protein sequence ID" value="OE9A055669C1"/>
    <property type="gene ID" value="OE9A055669"/>
</dbReference>
<reference evidence="1 2" key="1">
    <citation type="submission" date="2019-12" db="EMBL/GenBank/DDBJ databases">
        <authorList>
            <person name="Alioto T."/>
            <person name="Alioto T."/>
            <person name="Gomez Garrido J."/>
        </authorList>
    </citation>
    <scope>NUCLEOTIDE SEQUENCE [LARGE SCALE GENOMIC DNA]</scope>
</reference>
<dbReference type="EMBL" id="CACTIH010005688">
    <property type="protein sequence ID" value="CAA3000385.1"/>
    <property type="molecule type" value="Genomic_DNA"/>
</dbReference>
<name>A0A8S0T601_OLEEU</name>
<protein>
    <submittedName>
        <fullName evidence="1">Uncharacterized protein</fullName>
    </submittedName>
</protein>
<proteinExistence type="predicted"/>
<evidence type="ECO:0000313" key="1">
    <source>
        <dbReference type="EMBL" id="CAA3000385.1"/>
    </source>
</evidence>
<dbReference type="AlphaFoldDB" id="A0A8S0T601"/>
<keyword evidence="2" id="KW-1185">Reference proteome</keyword>
<organism evidence="1 2">
    <name type="scientific">Olea europaea subsp. europaea</name>
    <dbReference type="NCBI Taxonomy" id="158383"/>
    <lineage>
        <taxon>Eukaryota</taxon>
        <taxon>Viridiplantae</taxon>
        <taxon>Streptophyta</taxon>
        <taxon>Embryophyta</taxon>
        <taxon>Tracheophyta</taxon>
        <taxon>Spermatophyta</taxon>
        <taxon>Magnoliopsida</taxon>
        <taxon>eudicotyledons</taxon>
        <taxon>Gunneridae</taxon>
        <taxon>Pentapetalae</taxon>
        <taxon>asterids</taxon>
        <taxon>lamiids</taxon>
        <taxon>Lamiales</taxon>
        <taxon>Oleaceae</taxon>
        <taxon>Oleeae</taxon>
        <taxon>Olea</taxon>
    </lineage>
</organism>
<comment type="caution">
    <text evidence="1">The sequence shown here is derived from an EMBL/GenBank/DDBJ whole genome shotgun (WGS) entry which is preliminary data.</text>
</comment>
<dbReference type="Proteomes" id="UP000594638">
    <property type="component" value="Unassembled WGS sequence"/>
</dbReference>
<evidence type="ECO:0000313" key="2">
    <source>
        <dbReference type="Proteomes" id="UP000594638"/>
    </source>
</evidence>
<gene>
    <name evidence="1" type="ORF">OLEA9_A055669</name>
</gene>